<dbReference type="EMBL" id="JAODNV010000033">
    <property type="protein sequence ID" value="MCT8992251.1"/>
    <property type="molecule type" value="Genomic_DNA"/>
</dbReference>
<evidence type="ECO:0000256" key="1">
    <source>
        <dbReference type="ARBA" id="ARBA00009437"/>
    </source>
</evidence>
<evidence type="ECO:0000256" key="3">
    <source>
        <dbReference type="ARBA" id="ARBA00023125"/>
    </source>
</evidence>
<dbReference type="InterPro" id="IPR036388">
    <property type="entry name" value="WH-like_DNA-bd_sf"/>
</dbReference>
<dbReference type="InterPro" id="IPR036390">
    <property type="entry name" value="WH_DNA-bd_sf"/>
</dbReference>
<evidence type="ECO:0000256" key="4">
    <source>
        <dbReference type="ARBA" id="ARBA00023163"/>
    </source>
</evidence>
<sequence>MRSGQIDLNALLLFYETVNARSINKAAALLAMPKSTISRRLRLLEKQFNSTLLRRGPRSLSLTETGQALYERCQRIVEEIESASLETAAFQDEMSGVLRVSMPSFFVGWIAEAIAEFAEAYPAIRLDIQAHNRHVDVAEEPFDIAIHFGKPVETYHPSRILAELPRNFYATPTYLARHGTPARPSELSNHQLIVHQYQLRDEIFPWYSDGPQEDTLKLLPRAVVNNALLVRKLVLRDLGLGLMPDIMCVDDVAAGRLIRVPLDWKCPSLVASATYLARRYTPAKTRSFLDHIAGFLRQRTLS</sequence>
<name>A0A9X2XCA3_9HYPH</name>
<dbReference type="CDD" id="cd08422">
    <property type="entry name" value="PBP2_CrgA_like"/>
    <property type="match status" value="1"/>
</dbReference>
<evidence type="ECO:0000313" key="7">
    <source>
        <dbReference type="Proteomes" id="UP001149009"/>
    </source>
</evidence>
<dbReference type="PROSITE" id="PS50931">
    <property type="entry name" value="HTH_LYSR"/>
    <property type="match status" value="1"/>
</dbReference>
<keyword evidence="7" id="KW-1185">Reference proteome</keyword>
<dbReference type="SUPFAM" id="SSF53850">
    <property type="entry name" value="Periplasmic binding protein-like II"/>
    <property type="match status" value="1"/>
</dbReference>
<evidence type="ECO:0000259" key="5">
    <source>
        <dbReference type="PROSITE" id="PS50931"/>
    </source>
</evidence>
<dbReference type="SUPFAM" id="SSF46785">
    <property type="entry name" value="Winged helix' DNA-binding domain"/>
    <property type="match status" value="1"/>
</dbReference>
<dbReference type="Pfam" id="PF00126">
    <property type="entry name" value="HTH_1"/>
    <property type="match status" value="1"/>
</dbReference>
<feature type="domain" description="HTH lysR-type" evidence="5">
    <location>
        <begin position="6"/>
        <end position="63"/>
    </location>
</feature>
<dbReference type="Gene3D" id="3.40.190.290">
    <property type="match status" value="1"/>
</dbReference>
<dbReference type="FunFam" id="1.10.10.10:FF:000001">
    <property type="entry name" value="LysR family transcriptional regulator"/>
    <property type="match status" value="1"/>
</dbReference>
<dbReference type="GO" id="GO:0043565">
    <property type="term" value="F:sequence-specific DNA binding"/>
    <property type="evidence" value="ECO:0007669"/>
    <property type="project" value="TreeGrafter"/>
</dbReference>
<dbReference type="RefSeq" id="WP_261517197.1">
    <property type="nucleotide sequence ID" value="NZ_JAODNV010000033.1"/>
</dbReference>
<protein>
    <submittedName>
        <fullName evidence="6">LysR family transcriptional regulator</fullName>
    </submittedName>
</protein>
<dbReference type="GO" id="GO:0003700">
    <property type="term" value="F:DNA-binding transcription factor activity"/>
    <property type="evidence" value="ECO:0007669"/>
    <property type="project" value="InterPro"/>
</dbReference>
<dbReference type="PANTHER" id="PTHR30537:SF5">
    <property type="entry name" value="HTH-TYPE TRANSCRIPTIONAL ACTIVATOR TTDR-RELATED"/>
    <property type="match status" value="1"/>
</dbReference>
<dbReference type="GO" id="GO:0006351">
    <property type="term" value="P:DNA-templated transcription"/>
    <property type="evidence" value="ECO:0007669"/>
    <property type="project" value="TreeGrafter"/>
</dbReference>
<dbReference type="InterPro" id="IPR058163">
    <property type="entry name" value="LysR-type_TF_proteobact-type"/>
</dbReference>
<dbReference type="PANTHER" id="PTHR30537">
    <property type="entry name" value="HTH-TYPE TRANSCRIPTIONAL REGULATOR"/>
    <property type="match status" value="1"/>
</dbReference>
<gene>
    <name evidence="6" type="ORF">NYR54_18545</name>
</gene>
<accession>A0A9X2XCA3</accession>
<keyword evidence="3" id="KW-0238">DNA-binding</keyword>
<keyword evidence="2" id="KW-0805">Transcription regulation</keyword>
<dbReference type="Pfam" id="PF03466">
    <property type="entry name" value="LysR_substrate"/>
    <property type="match status" value="1"/>
</dbReference>
<evidence type="ECO:0000256" key="2">
    <source>
        <dbReference type="ARBA" id="ARBA00023015"/>
    </source>
</evidence>
<proteinExistence type="inferred from homology"/>
<dbReference type="Gene3D" id="1.10.10.10">
    <property type="entry name" value="Winged helix-like DNA-binding domain superfamily/Winged helix DNA-binding domain"/>
    <property type="match status" value="1"/>
</dbReference>
<comment type="caution">
    <text evidence="6">The sequence shown here is derived from an EMBL/GenBank/DDBJ whole genome shotgun (WGS) entry which is preliminary data.</text>
</comment>
<reference evidence="6" key="1">
    <citation type="submission" date="2022-08" db="EMBL/GenBank/DDBJ databases">
        <title>Chelativorans sichuanense sp. nov., a paraffin oil-degrading bacterium isolated from a mixture of oil-based drill cuttings and paddy soil.</title>
        <authorList>
            <person name="Yu J."/>
            <person name="Liu H."/>
            <person name="Chen Q."/>
        </authorList>
    </citation>
    <scope>NUCLEOTIDE SEQUENCE</scope>
    <source>
        <strain evidence="6">SCAU 2101</strain>
    </source>
</reference>
<dbReference type="InterPro" id="IPR005119">
    <property type="entry name" value="LysR_subst-bd"/>
</dbReference>
<dbReference type="InterPro" id="IPR000847">
    <property type="entry name" value="LysR_HTH_N"/>
</dbReference>
<comment type="similarity">
    <text evidence="1">Belongs to the LysR transcriptional regulatory family.</text>
</comment>
<dbReference type="AlphaFoldDB" id="A0A9X2XCA3"/>
<keyword evidence="4" id="KW-0804">Transcription</keyword>
<dbReference type="Proteomes" id="UP001149009">
    <property type="component" value="Unassembled WGS sequence"/>
</dbReference>
<evidence type="ECO:0000313" key="6">
    <source>
        <dbReference type="EMBL" id="MCT8992251.1"/>
    </source>
</evidence>
<organism evidence="6 7">
    <name type="scientific">Chelativorans petroleitrophicus</name>
    <dbReference type="NCBI Taxonomy" id="2975484"/>
    <lineage>
        <taxon>Bacteria</taxon>
        <taxon>Pseudomonadati</taxon>
        <taxon>Pseudomonadota</taxon>
        <taxon>Alphaproteobacteria</taxon>
        <taxon>Hyphomicrobiales</taxon>
        <taxon>Phyllobacteriaceae</taxon>
        <taxon>Chelativorans</taxon>
    </lineage>
</organism>